<proteinExistence type="predicted"/>
<dbReference type="GO" id="GO:0007283">
    <property type="term" value="P:spermatogenesis"/>
    <property type="evidence" value="ECO:0007669"/>
    <property type="project" value="Ensembl"/>
</dbReference>
<feature type="compositionally biased region" description="Low complexity" evidence="1">
    <location>
        <begin position="32"/>
        <end position="50"/>
    </location>
</feature>
<dbReference type="Ensembl" id="ENSCPOT00000047959.1">
    <property type="protein sequence ID" value="ENSCPOP00000027565.1"/>
    <property type="gene ID" value="ENSCPOG00000033866.1"/>
</dbReference>
<dbReference type="AlphaFoldDB" id="A0A286XPZ1"/>
<feature type="region of interest" description="Disordered" evidence="1">
    <location>
        <begin position="313"/>
        <end position="372"/>
    </location>
</feature>
<dbReference type="GO" id="GO:0097225">
    <property type="term" value="C:sperm midpiece"/>
    <property type="evidence" value="ECO:0007669"/>
    <property type="project" value="Ensembl"/>
</dbReference>
<feature type="compositionally biased region" description="Acidic residues" evidence="1">
    <location>
        <begin position="84"/>
        <end position="111"/>
    </location>
</feature>
<dbReference type="VEuPathDB" id="HostDB:ENSCPOG00000033866"/>
<dbReference type="InterPro" id="IPR045323">
    <property type="entry name" value="CCDC34"/>
</dbReference>
<dbReference type="STRING" id="10141.ENSCPOP00000027565"/>
<evidence type="ECO:0000256" key="1">
    <source>
        <dbReference type="SAM" id="MobiDB-lite"/>
    </source>
</evidence>
<protein>
    <submittedName>
        <fullName evidence="3">Coiled-coil domain containing 34</fullName>
    </submittedName>
</protein>
<feature type="domain" description="Coiled-coil" evidence="2">
    <location>
        <begin position="139"/>
        <end position="318"/>
    </location>
</feature>
<dbReference type="EMBL" id="AAKN02047045">
    <property type="status" value="NOT_ANNOTATED_CDS"/>
    <property type="molecule type" value="Genomic_DNA"/>
</dbReference>
<dbReference type="InParanoid" id="A0A286XPZ1"/>
<reference evidence="3" key="2">
    <citation type="submission" date="2025-08" db="UniProtKB">
        <authorList>
            <consortium name="Ensembl"/>
        </authorList>
    </citation>
    <scope>IDENTIFICATION</scope>
    <source>
        <strain evidence="3">2N</strain>
    </source>
</reference>
<dbReference type="OrthoDB" id="5981665at2759"/>
<dbReference type="Pfam" id="PF13904">
    <property type="entry name" value="CCDC34"/>
    <property type="match status" value="1"/>
</dbReference>
<dbReference type="PANTHER" id="PTHR23247:SF2">
    <property type="entry name" value="COILED-COIL DOMAIN-CONTAINING PROTEIN 34"/>
    <property type="match status" value="1"/>
</dbReference>
<name>A0A286XPZ1_CAVPO</name>
<reference evidence="3" key="3">
    <citation type="submission" date="2025-09" db="UniProtKB">
        <authorList>
            <consortium name="Ensembl"/>
        </authorList>
    </citation>
    <scope>IDENTIFICATION</scope>
    <source>
        <strain evidence="3">2N</strain>
    </source>
</reference>
<dbReference type="PANTHER" id="PTHR23247">
    <property type="entry name" value="NY-REN-41 ANTIGEN L15 -RELATED"/>
    <property type="match status" value="1"/>
</dbReference>
<evidence type="ECO:0000259" key="2">
    <source>
        <dbReference type="Pfam" id="PF13904"/>
    </source>
</evidence>
<evidence type="ECO:0000313" key="4">
    <source>
        <dbReference type="Proteomes" id="UP000005447"/>
    </source>
</evidence>
<keyword evidence="4" id="KW-1185">Reference proteome</keyword>
<dbReference type="OMA" id="KHREWVE"/>
<dbReference type="CTD" id="91057"/>
<dbReference type="GeneID" id="100724452"/>
<feature type="region of interest" description="Disordered" evidence="1">
    <location>
        <begin position="29"/>
        <end position="131"/>
    </location>
</feature>
<accession>A0A286XPZ1</accession>
<evidence type="ECO:0000313" key="3">
    <source>
        <dbReference type="Ensembl" id="ENSCPOP00000027565.1"/>
    </source>
</evidence>
<feature type="region of interest" description="Disordered" evidence="1">
    <location>
        <begin position="190"/>
        <end position="224"/>
    </location>
</feature>
<dbReference type="KEGG" id="cpoc:100724452"/>
<gene>
    <name evidence="3" type="primary">CCDC34</name>
</gene>
<dbReference type="GeneTree" id="ENSGT00730000111271"/>
<sequence length="372" mass="41785">MAAAVSATGLNAGAMEAAGRCRVASPLRRIRSSATPGPGSGASLGLSSPAQDLAVGSSPSPPPSYSDSTLSLLSPLGRPGFPFDDGEDYDDEDHSEDYDGEDSDGEDEAGDVEAPGRGSSDPEEGQEEWAAARVANGHLTPWELWFVGKEKEERERLQRRALEELSEQLERRRASEEWERRKVAAAEKRREWLRGKDAQKRKEREQKISKEMEEKAAKELEKEQLQEKAKEKYQEWLKKKNAQECEKKRKEKEKEKQRQAELQEKKEIAERRFKEWLENAKNKPRPPVKSYGYANGRLTGFYSGNSYPEPAFCNPVPWKPIHAPPPREAKPLSEQRSKRPAGTRPLPVASSSLTARRSRSSLCLGSTCRAQR</sequence>
<feature type="region of interest" description="Disordered" evidence="1">
    <location>
        <begin position="243"/>
        <end position="265"/>
    </location>
</feature>
<dbReference type="InterPro" id="IPR025259">
    <property type="entry name" value="CCDC34/181"/>
</dbReference>
<dbReference type="Proteomes" id="UP000005447">
    <property type="component" value="Unassembled WGS sequence"/>
</dbReference>
<organism evidence="3 4">
    <name type="scientific">Cavia porcellus</name>
    <name type="common">Guinea pig</name>
    <dbReference type="NCBI Taxonomy" id="10141"/>
    <lineage>
        <taxon>Eukaryota</taxon>
        <taxon>Metazoa</taxon>
        <taxon>Chordata</taxon>
        <taxon>Craniata</taxon>
        <taxon>Vertebrata</taxon>
        <taxon>Euteleostomi</taxon>
        <taxon>Mammalia</taxon>
        <taxon>Eutheria</taxon>
        <taxon>Euarchontoglires</taxon>
        <taxon>Glires</taxon>
        <taxon>Rodentia</taxon>
        <taxon>Hystricomorpha</taxon>
        <taxon>Caviidae</taxon>
        <taxon>Cavia</taxon>
    </lineage>
</organism>
<feature type="compositionally biased region" description="Low complexity" evidence="1">
    <location>
        <begin position="65"/>
        <end position="76"/>
    </location>
</feature>
<feature type="compositionally biased region" description="Basic and acidic residues" evidence="1">
    <location>
        <begin position="325"/>
        <end position="337"/>
    </location>
</feature>
<dbReference type="eggNOG" id="ENOG502RRPQ">
    <property type="taxonomic scope" value="Eukaryota"/>
</dbReference>
<dbReference type="Bgee" id="ENSCPOG00000033866">
    <property type="expression patterns" value="Expressed in testis and 13 other cell types or tissues"/>
</dbReference>
<reference evidence="4" key="1">
    <citation type="journal article" date="2011" name="Nature">
        <title>A high-resolution map of human evolutionary constraint using 29 mammals.</title>
        <authorList>
            <person name="Lindblad-Toh K."/>
            <person name="Garber M."/>
            <person name="Zuk O."/>
            <person name="Lin M.F."/>
            <person name="Parker B.J."/>
            <person name="Washietl S."/>
            <person name="Kheradpour P."/>
            <person name="Ernst J."/>
            <person name="Jordan G."/>
            <person name="Mauceli E."/>
            <person name="Ward L.D."/>
            <person name="Lowe C.B."/>
            <person name="Holloway A.K."/>
            <person name="Clamp M."/>
            <person name="Gnerre S."/>
            <person name="Alfoldi J."/>
            <person name="Beal K."/>
            <person name="Chang J."/>
            <person name="Clawson H."/>
            <person name="Cuff J."/>
            <person name="Di Palma F."/>
            <person name="Fitzgerald S."/>
            <person name="Flicek P."/>
            <person name="Guttman M."/>
            <person name="Hubisz M.J."/>
            <person name="Jaffe D.B."/>
            <person name="Jungreis I."/>
            <person name="Kent W.J."/>
            <person name="Kostka D."/>
            <person name="Lara M."/>
            <person name="Martins A.L."/>
            <person name="Massingham T."/>
            <person name="Moltke I."/>
            <person name="Raney B.J."/>
            <person name="Rasmussen M.D."/>
            <person name="Robinson J."/>
            <person name="Stark A."/>
            <person name="Vilella A.J."/>
            <person name="Wen J."/>
            <person name="Xie X."/>
            <person name="Zody M.C."/>
            <person name="Baldwin J."/>
            <person name="Bloom T."/>
            <person name="Chin C.W."/>
            <person name="Heiman D."/>
            <person name="Nicol R."/>
            <person name="Nusbaum C."/>
            <person name="Young S."/>
            <person name="Wilkinson J."/>
            <person name="Worley K.C."/>
            <person name="Kovar C.L."/>
            <person name="Muzny D.M."/>
            <person name="Gibbs R.A."/>
            <person name="Cree A."/>
            <person name="Dihn H.H."/>
            <person name="Fowler G."/>
            <person name="Jhangiani S."/>
            <person name="Joshi V."/>
            <person name="Lee S."/>
            <person name="Lewis L.R."/>
            <person name="Nazareth L.V."/>
            <person name="Okwuonu G."/>
            <person name="Santibanez J."/>
            <person name="Warren W.C."/>
            <person name="Mardis E.R."/>
            <person name="Weinstock G.M."/>
            <person name="Wilson R.K."/>
            <person name="Delehaunty K."/>
            <person name="Dooling D."/>
            <person name="Fronik C."/>
            <person name="Fulton L."/>
            <person name="Fulton B."/>
            <person name="Graves T."/>
            <person name="Minx P."/>
            <person name="Sodergren E."/>
            <person name="Birney E."/>
            <person name="Margulies E.H."/>
            <person name="Herrero J."/>
            <person name="Green E.D."/>
            <person name="Haussler D."/>
            <person name="Siepel A."/>
            <person name="Goldman N."/>
            <person name="Pollard K.S."/>
            <person name="Pedersen J.S."/>
            <person name="Lander E.S."/>
            <person name="Kellis M."/>
        </authorList>
    </citation>
    <scope>NUCLEOTIDE SEQUENCE [LARGE SCALE GENOMIC DNA]</scope>
    <source>
        <strain evidence="4">2N</strain>
    </source>
</reference>
<dbReference type="RefSeq" id="XP_003465043.3">
    <property type="nucleotide sequence ID" value="XM_003464995.4"/>
</dbReference>
<dbReference type="FunCoup" id="A0A286XPZ1">
    <property type="interactions" value="105"/>
</dbReference>